<keyword evidence="2 7" id="KW-0349">Heme</keyword>
<dbReference type="InterPro" id="IPR001128">
    <property type="entry name" value="Cyt_P450"/>
</dbReference>
<dbReference type="PANTHER" id="PTHR46696">
    <property type="entry name" value="P450, PUTATIVE (EUROFUNG)-RELATED"/>
    <property type="match status" value="1"/>
</dbReference>
<evidence type="ECO:0000313" key="8">
    <source>
        <dbReference type="EMBL" id="MQY17533.1"/>
    </source>
</evidence>
<dbReference type="EMBL" id="WEGK01000001">
    <property type="protein sequence ID" value="MQY17533.1"/>
    <property type="molecule type" value="Genomic_DNA"/>
</dbReference>
<evidence type="ECO:0000256" key="4">
    <source>
        <dbReference type="ARBA" id="ARBA00023002"/>
    </source>
</evidence>
<organism evidence="8 9">
    <name type="scientific">Nocardia macrotermitis</name>
    <dbReference type="NCBI Taxonomy" id="2585198"/>
    <lineage>
        <taxon>Bacteria</taxon>
        <taxon>Bacillati</taxon>
        <taxon>Actinomycetota</taxon>
        <taxon>Actinomycetes</taxon>
        <taxon>Mycobacteriales</taxon>
        <taxon>Nocardiaceae</taxon>
        <taxon>Nocardia</taxon>
    </lineage>
</organism>
<dbReference type="GO" id="GO:0016705">
    <property type="term" value="F:oxidoreductase activity, acting on paired donors, with incorporation or reduction of molecular oxygen"/>
    <property type="evidence" value="ECO:0007669"/>
    <property type="project" value="InterPro"/>
</dbReference>
<gene>
    <name evidence="8" type="primary">pksS_2</name>
    <name evidence="8" type="ORF">NRB20_05970</name>
</gene>
<dbReference type="EC" id="1.14.-.-" evidence="8"/>
<evidence type="ECO:0000313" key="9">
    <source>
        <dbReference type="Proteomes" id="UP000438448"/>
    </source>
</evidence>
<dbReference type="Pfam" id="PF00067">
    <property type="entry name" value="p450"/>
    <property type="match status" value="1"/>
</dbReference>
<evidence type="ECO:0000256" key="1">
    <source>
        <dbReference type="ARBA" id="ARBA00010617"/>
    </source>
</evidence>
<keyword evidence="5 7" id="KW-0408">Iron</keyword>
<dbReference type="RefSeq" id="WP_153407561.1">
    <property type="nucleotide sequence ID" value="NZ_WEGK01000001.1"/>
</dbReference>
<comment type="similarity">
    <text evidence="1 7">Belongs to the cytochrome P450 family.</text>
</comment>
<dbReference type="GO" id="GO:0005506">
    <property type="term" value="F:iron ion binding"/>
    <property type="evidence" value="ECO:0007669"/>
    <property type="project" value="InterPro"/>
</dbReference>
<dbReference type="InterPro" id="IPR002397">
    <property type="entry name" value="Cyt_P450_B"/>
</dbReference>
<dbReference type="InterPro" id="IPR017972">
    <property type="entry name" value="Cyt_P450_CS"/>
</dbReference>
<proteinExistence type="inferred from homology"/>
<dbReference type="SUPFAM" id="SSF48264">
    <property type="entry name" value="Cytochrome P450"/>
    <property type="match status" value="1"/>
</dbReference>
<reference evidence="8 9" key="1">
    <citation type="submission" date="2019-10" db="EMBL/GenBank/DDBJ databases">
        <title>Nocardia macrotermitis sp. nov. and Nocardia aurantia sp. nov., isolated from the gut of fungus growing-termite Macrotermes natalensis.</title>
        <authorList>
            <person name="Benndorf R."/>
            <person name="Schwitalla J."/>
            <person name="Martin K."/>
            <person name="De Beer W."/>
            <person name="Kaster A.-K."/>
            <person name="Vollmers J."/>
            <person name="Poulsen M."/>
            <person name="Beemelmanns C."/>
        </authorList>
    </citation>
    <scope>NUCLEOTIDE SEQUENCE [LARGE SCALE GENOMIC DNA]</scope>
    <source>
        <strain evidence="8 9">RB20</strain>
    </source>
</reference>
<dbReference type="AlphaFoldDB" id="A0A7K0CVX6"/>
<accession>A0A7K0CVX6</accession>
<dbReference type="CDD" id="cd20625">
    <property type="entry name" value="CYP164-like"/>
    <property type="match status" value="1"/>
</dbReference>
<keyword evidence="4 7" id="KW-0560">Oxidoreductase</keyword>
<evidence type="ECO:0000256" key="3">
    <source>
        <dbReference type="ARBA" id="ARBA00022723"/>
    </source>
</evidence>
<dbReference type="PRINTS" id="PR00359">
    <property type="entry name" value="BP450"/>
</dbReference>
<dbReference type="GO" id="GO:0020037">
    <property type="term" value="F:heme binding"/>
    <property type="evidence" value="ECO:0007669"/>
    <property type="project" value="InterPro"/>
</dbReference>
<dbReference type="GO" id="GO:0004497">
    <property type="term" value="F:monooxygenase activity"/>
    <property type="evidence" value="ECO:0007669"/>
    <property type="project" value="UniProtKB-KW"/>
</dbReference>
<keyword evidence="6 7" id="KW-0503">Monooxygenase</keyword>
<evidence type="ECO:0000256" key="7">
    <source>
        <dbReference type="RuleBase" id="RU000461"/>
    </source>
</evidence>
<sequence>MPFDTRTFSFSNTDLVVDPYPAYAQIREREPIHYSTMYGGSWLLFSYEDAVALLRDPRLTNNRATLPIKALPEHQRGEFDEFVAFLHTWTAFREGEQHTMRRARLNSVFRALTPTRVTEVAQQVTDRLIDSWEGREKVDLVKDFARPLPAMMLTSLIGAPQHDHAQLDHWSDQLAYLFGTSALTAEDVRRAWDGAQELMTYLEALAAELTGPGNHGMLGELLTTGGPGYDFSVAEACAQCVLMLFAGIEPSRHLIGNAMMALHRFPDQRGLLRNDPRLWPAAIEEFMRFDPPVQYIGRLAAESFDYRGHRIERGQPVLPYIGSANRDPKQFVDPDILDIRRRGRHLSFSEGVHRCIGAGLVRTQTTVALRTLLTRIPDLEVCTDPAPHWNAYVGFHGLQSLTVSVPNITPAAMTTAR</sequence>
<dbReference type="OrthoDB" id="9801155at2"/>
<dbReference type="PROSITE" id="PS00086">
    <property type="entry name" value="CYTOCHROME_P450"/>
    <property type="match status" value="1"/>
</dbReference>
<evidence type="ECO:0000256" key="5">
    <source>
        <dbReference type="ARBA" id="ARBA00023004"/>
    </source>
</evidence>
<protein>
    <submittedName>
        <fullName evidence="8">Polyketide biosynthesis cytochrome P450 PksS</fullName>
        <ecNumber evidence="8">1.14.-.-</ecNumber>
    </submittedName>
</protein>
<evidence type="ECO:0000256" key="6">
    <source>
        <dbReference type="ARBA" id="ARBA00023033"/>
    </source>
</evidence>
<evidence type="ECO:0000256" key="2">
    <source>
        <dbReference type="ARBA" id="ARBA00022617"/>
    </source>
</evidence>
<keyword evidence="3 7" id="KW-0479">Metal-binding</keyword>
<name>A0A7K0CVX6_9NOCA</name>
<dbReference type="Gene3D" id="1.10.630.10">
    <property type="entry name" value="Cytochrome P450"/>
    <property type="match status" value="1"/>
</dbReference>
<dbReference type="InterPro" id="IPR036396">
    <property type="entry name" value="Cyt_P450_sf"/>
</dbReference>
<comment type="caution">
    <text evidence="8">The sequence shown here is derived from an EMBL/GenBank/DDBJ whole genome shotgun (WGS) entry which is preliminary data.</text>
</comment>
<keyword evidence="9" id="KW-1185">Reference proteome</keyword>
<dbReference type="Proteomes" id="UP000438448">
    <property type="component" value="Unassembled WGS sequence"/>
</dbReference>
<dbReference type="PANTHER" id="PTHR46696:SF6">
    <property type="entry name" value="P450, PUTATIVE (EUROFUNG)-RELATED"/>
    <property type="match status" value="1"/>
</dbReference>